<dbReference type="Proteomes" id="UP000076532">
    <property type="component" value="Unassembled WGS sequence"/>
</dbReference>
<feature type="region of interest" description="Disordered" evidence="1">
    <location>
        <begin position="46"/>
        <end position="104"/>
    </location>
</feature>
<sequence length="207" mass="22459">MSFSVDDLVSSFSGSHIGQEAMDLATLQSQLAQTLFAQQIQTSFVGQPASRDSCDMQPCNTPTSRTRSSSLSFGQMGDVSRQRRSSSITTPNRSRNNSISVQNAWGDMDEMDEDEAMVEDLLTPSSPGGASVPMPAYAHQQSSARSQTYGGHTESPSSSLFTSTDPFYIAQMQALQNPQHRTNSAFAQAGRPSEYSPFLQHTHAFAC</sequence>
<reference evidence="2 3" key="1">
    <citation type="journal article" date="2016" name="Mol. Biol. Evol.">
        <title>Comparative Genomics of Early-Diverging Mushroom-Forming Fungi Provides Insights into the Origins of Lignocellulose Decay Capabilities.</title>
        <authorList>
            <person name="Nagy L.G."/>
            <person name="Riley R."/>
            <person name="Tritt A."/>
            <person name="Adam C."/>
            <person name="Daum C."/>
            <person name="Floudas D."/>
            <person name="Sun H."/>
            <person name="Yadav J.S."/>
            <person name="Pangilinan J."/>
            <person name="Larsson K.H."/>
            <person name="Matsuura K."/>
            <person name="Barry K."/>
            <person name="Labutti K."/>
            <person name="Kuo R."/>
            <person name="Ohm R.A."/>
            <person name="Bhattacharya S.S."/>
            <person name="Shirouzu T."/>
            <person name="Yoshinaga Y."/>
            <person name="Martin F.M."/>
            <person name="Grigoriev I.V."/>
            <person name="Hibbett D.S."/>
        </authorList>
    </citation>
    <scope>NUCLEOTIDE SEQUENCE [LARGE SCALE GENOMIC DNA]</scope>
    <source>
        <strain evidence="2 3">CBS 109695</strain>
    </source>
</reference>
<dbReference type="OrthoDB" id="3262664at2759"/>
<accession>A0A166KAT0</accession>
<proteinExistence type="predicted"/>
<name>A0A166KAT0_9AGAM</name>
<feature type="compositionally biased region" description="Polar residues" evidence="1">
    <location>
        <begin position="139"/>
        <end position="162"/>
    </location>
</feature>
<dbReference type="AlphaFoldDB" id="A0A166KAT0"/>
<evidence type="ECO:0000313" key="3">
    <source>
        <dbReference type="Proteomes" id="UP000076532"/>
    </source>
</evidence>
<dbReference type="EMBL" id="KV417545">
    <property type="protein sequence ID" value="KZP21714.1"/>
    <property type="molecule type" value="Genomic_DNA"/>
</dbReference>
<evidence type="ECO:0000256" key="1">
    <source>
        <dbReference type="SAM" id="MobiDB-lite"/>
    </source>
</evidence>
<evidence type="ECO:0000313" key="2">
    <source>
        <dbReference type="EMBL" id="KZP21714.1"/>
    </source>
</evidence>
<keyword evidence="3" id="KW-1185">Reference proteome</keyword>
<feature type="compositionally biased region" description="Low complexity" evidence="1">
    <location>
        <begin position="63"/>
        <end position="72"/>
    </location>
</feature>
<gene>
    <name evidence="2" type="ORF">FIBSPDRAFT_1044003</name>
</gene>
<organism evidence="2 3">
    <name type="scientific">Athelia psychrophila</name>
    <dbReference type="NCBI Taxonomy" id="1759441"/>
    <lineage>
        <taxon>Eukaryota</taxon>
        <taxon>Fungi</taxon>
        <taxon>Dikarya</taxon>
        <taxon>Basidiomycota</taxon>
        <taxon>Agaricomycotina</taxon>
        <taxon>Agaricomycetes</taxon>
        <taxon>Agaricomycetidae</taxon>
        <taxon>Atheliales</taxon>
        <taxon>Atheliaceae</taxon>
        <taxon>Athelia</taxon>
    </lineage>
</organism>
<feature type="region of interest" description="Disordered" evidence="1">
    <location>
        <begin position="121"/>
        <end position="162"/>
    </location>
</feature>
<protein>
    <submittedName>
        <fullName evidence="2">Uncharacterized protein</fullName>
    </submittedName>
</protein>
<feature type="compositionally biased region" description="Polar residues" evidence="1">
    <location>
        <begin position="85"/>
        <end position="103"/>
    </location>
</feature>